<dbReference type="PANTHER" id="PTHR37397:SF1">
    <property type="entry name" value="LTD DOMAIN-CONTAINING PROTEIN"/>
    <property type="match status" value="1"/>
</dbReference>
<dbReference type="NCBIfam" id="NF047446">
    <property type="entry name" value="barrel_OmpL47"/>
    <property type="match status" value="1"/>
</dbReference>
<accession>A0A3E0VL57</accession>
<dbReference type="InterPro" id="IPR001322">
    <property type="entry name" value="Lamin_tail_dom"/>
</dbReference>
<dbReference type="Gene3D" id="2.60.40.1260">
    <property type="entry name" value="Lamin Tail domain"/>
    <property type="match status" value="3"/>
</dbReference>
<dbReference type="InterPro" id="IPR058094">
    <property type="entry name" value="Ig-like_OmpL47-like"/>
</dbReference>
<dbReference type="PROSITE" id="PS51841">
    <property type="entry name" value="LTD"/>
    <property type="match status" value="3"/>
</dbReference>
<dbReference type="Proteomes" id="UP000256486">
    <property type="component" value="Unassembled WGS sequence"/>
</dbReference>
<name>A0A3E0VL57_9MICO</name>
<dbReference type="Pfam" id="PF00932">
    <property type="entry name" value="LTD"/>
    <property type="match status" value="3"/>
</dbReference>
<dbReference type="EMBL" id="NBWZ01000001">
    <property type="protein sequence ID" value="RFA10451.1"/>
    <property type="molecule type" value="Genomic_DNA"/>
</dbReference>
<proteinExistence type="predicted"/>
<dbReference type="AlphaFoldDB" id="A0A3E0VL57"/>
<dbReference type="PANTHER" id="PTHR37397">
    <property type="entry name" value="SI:CH211-183D21.1"/>
    <property type="match status" value="1"/>
</dbReference>
<comment type="caution">
    <text evidence="2">The sequence shown here is derived from an EMBL/GenBank/DDBJ whole genome shotgun (WGS) entry which is preliminary data.</text>
</comment>
<feature type="domain" description="LTD" evidence="1">
    <location>
        <begin position="165"/>
        <end position="291"/>
    </location>
</feature>
<sequence>MTVRSPEEERIIVPAPWRFPVSIILAAAVLASPFVGLQAASAVPLATSVRINEVESSGGTPGDWVELVNTAASAVDLSGYLVKDSDDTHIFTIPANTSIAANGYLALDVETAYGLGAFDSARLFAPDGTTLVDSYSWTAHAATTYGRCPDGTGAFVTTLASTKGAANSCTPTVAASVRINEVESSGGTPGDWVELANKASVALDLSDYVLKDSDDTHLYTIPSGTSIAANGFLALDVETAYGLGSADSARFFTPGAATLIDSYSWAAHAATTYGRCPDGTGAFVTTVAPTKGAANSCTVSAASAVKINEVESSGGTPGDWVELKNTAAAAVDVSGLVVKDSDDTHVFTIPSGTSIAANGYLALDVETAYGLGAADSARLFGTDGTTLIDSYTWTAHASTTYGRCPDGTGAFTTTTTPTKGAANDCAPPTPTGPTAEAWPGASAITTADQNGVIGGNLSGLAYDPSGTSARGTLWAVKNGPSTLYKLSYNGSAWVSDTSGTGAWSAGKALHYTDGTGDPDAEGVAFTGAGPSGGAFVSTERNNSVSAVSRPSVLKFDATGSATSGATSLNATMEWNLTADLPAVAPNSGLEAISWVSDAFLTSKGFVDEHTGAAYNPATYADHGDGLFFVGLEANGTVYAYALNQVTGGYTRVATIASGFTGVMDLEFEQETNRLWAVCDDTCNGQSAILEIASSGANAGHFAVTHVYDRPAGMPNYNNEGFALAPRAECVAGQKPAFWSDDTNDAGFALRSGSVNCTPIPDTTPPTVSGSLAGRTLTLTAADTGSGVASIEYQLDAATAWVAYSAPVVLDGSAHSVRFRATDVAGTVSSVQTLSVPAAAPSGILSIEPQGVARTIAPGGTVAGLGARLVDSTGAVVAGKPVKFTIAGPGTFASGSLTVNVVTNSAGISLTPTIVSTGVGTITVSASRAGSATVALPAITVAAPAPTLTATVSATTAVVTGKVSVTVSATNTSATPVTIVLKTSYGTKTFAGVASGQTVTQTFKSYLSSVPAGSATAVVSSDAGQRSLSAAYSAAAAG</sequence>
<dbReference type="SUPFAM" id="SSF74853">
    <property type="entry name" value="Lamin A/C globular tail domain"/>
    <property type="match status" value="3"/>
</dbReference>
<dbReference type="Pfam" id="PF13449">
    <property type="entry name" value="Phytase-like"/>
    <property type="match status" value="1"/>
</dbReference>
<protein>
    <recommendedName>
        <fullName evidence="1">LTD domain-containing protein</fullName>
    </recommendedName>
</protein>
<reference evidence="2 3" key="1">
    <citation type="submission" date="2017-04" db="EMBL/GenBank/DDBJ databases">
        <title>Comparative genome analysis of Subtercola boreus.</title>
        <authorList>
            <person name="Cho Y.-J."/>
            <person name="Cho A."/>
            <person name="Kim O.-S."/>
            <person name="Lee J.-I."/>
        </authorList>
    </citation>
    <scope>NUCLEOTIDE SEQUENCE [LARGE SCALE GENOMIC DNA]</scope>
    <source>
        <strain evidence="2 3">K300</strain>
    </source>
</reference>
<keyword evidence="3" id="KW-1185">Reference proteome</keyword>
<feature type="domain" description="LTD" evidence="1">
    <location>
        <begin position="34"/>
        <end position="139"/>
    </location>
</feature>
<evidence type="ECO:0000313" key="2">
    <source>
        <dbReference type="EMBL" id="RFA10451.1"/>
    </source>
</evidence>
<organism evidence="2 3">
    <name type="scientific">Subtercola boreus</name>
    <dbReference type="NCBI Taxonomy" id="120213"/>
    <lineage>
        <taxon>Bacteria</taxon>
        <taxon>Bacillati</taxon>
        <taxon>Actinomycetota</taxon>
        <taxon>Actinomycetes</taxon>
        <taxon>Micrococcales</taxon>
        <taxon>Microbacteriaceae</taxon>
        <taxon>Subtercola</taxon>
    </lineage>
</organism>
<feature type="domain" description="LTD" evidence="1">
    <location>
        <begin position="293"/>
        <end position="395"/>
    </location>
</feature>
<evidence type="ECO:0000259" key="1">
    <source>
        <dbReference type="PROSITE" id="PS51841"/>
    </source>
</evidence>
<evidence type="ECO:0000313" key="3">
    <source>
        <dbReference type="Proteomes" id="UP000256486"/>
    </source>
</evidence>
<dbReference type="InterPro" id="IPR027372">
    <property type="entry name" value="Phytase-like_dom"/>
</dbReference>
<gene>
    <name evidence="2" type="ORF">B7R54_15505</name>
</gene>
<dbReference type="InterPro" id="IPR036415">
    <property type="entry name" value="Lamin_tail_dom_sf"/>
</dbReference>